<dbReference type="AlphaFoldDB" id="A0A1I7MMY2"/>
<keyword evidence="5 12" id="KW-0732">Signal</keyword>
<dbReference type="OrthoDB" id="9790784at2"/>
<keyword evidence="7 9" id="KW-0720">Serine protease</keyword>
<feature type="active site" description="Charge relay system" evidence="9">
    <location>
        <position position="255"/>
    </location>
</feature>
<feature type="domain" description="Peptidase S8/S53" evidence="13">
    <location>
        <begin position="187"/>
        <end position="466"/>
    </location>
</feature>
<dbReference type="RefSeq" id="WP_091697416.1">
    <property type="nucleotide sequence ID" value="NZ_FPCG01000006.1"/>
</dbReference>
<evidence type="ECO:0000256" key="5">
    <source>
        <dbReference type="ARBA" id="ARBA00022729"/>
    </source>
</evidence>
<evidence type="ECO:0000256" key="1">
    <source>
        <dbReference type="ARBA" id="ARBA00004613"/>
    </source>
</evidence>
<evidence type="ECO:0000256" key="2">
    <source>
        <dbReference type="ARBA" id="ARBA00011073"/>
    </source>
</evidence>
<keyword evidence="3" id="KW-0964">Secreted</keyword>
<dbReference type="PROSITE" id="PS00138">
    <property type="entry name" value="SUBTILASE_SER"/>
    <property type="match status" value="1"/>
</dbReference>
<dbReference type="Pfam" id="PF00082">
    <property type="entry name" value="Peptidase_S8"/>
    <property type="match status" value="1"/>
</dbReference>
<keyword evidence="4 9" id="KW-0645">Protease</keyword>
<dbReference type="PROSITE" id="PS00137">
    <property type="entry name" value="SUBTILASE_HIS"/>
    <property type="match status" value="1"/>
</dbReference>
<dbReference type="InterPro" id="IPR023827">
    <property type="entry name" value="Peptidase_S8_Asp-AS"/>
</dbReference>
<keyword evidence="6 9" id="KW-0378">Hydrolase</keyword>
<organism evidence="14 15">
    <name type="scientific">Micrococcus terreus</name>
    <dbReference type="NCBI Taxonomy" id="574650"/>
    <lineage>
        <taxon>Bacteria</taxon>
        <taxon>Bacillati</taxon>
        <taxon>Actinomycetota</taxon>
        <taxon>Actinomycetes</taxon>
        <taxon>Micrococcales</taxon>
        <taxon>Micrococcaceae</taxon>
        <taxon>Micrococcus</taxon>
    </lineage>
</organism>
<evidence type="ECO:0000256" key="12">
    <source>
        <dbReference type="SAM" id="SignalP"/>
    </source>
</evidence>
<dbReference type="PANTHER" id="PTHR43806">
    <property type="entry name" value="PEPTIDASE S8"/>
    <property type="match status" value="1"/>
</dbReference>
<dbReference type="PROSITE" id="PS51892">
    <property type="entry name" value="SUBTILASE"/>
    <property type="match status" value="1"/>
</dbReference>
<evidence type="ECO:0000256" key="3">
    <source>
        <dbReference type="ARBA" id="ARBA00022525"/>
    </source>
</evidence>
<dbReference type="CDD" id="cd07496">
    <property type="entry name" value="Peptidases_S8_13"/>
    <property type="match status" value="1"/>
</dbReference>
<comment type="subcellular location">
    <subcellularLocation>
        <location evidence="1">Secreted</location>
    </subcellularLocation>
</comment>
<feature type="region of interest" description="Disordered" evidence="11">
    <location>
        <begin position="48"/>
        <end position="70"/>
    </location>
</feature>
<dbReference type="InterPro" id="IPR000209">
    <property type="entry name" value="Peptidase_S8/S53_dom"/>
</dbReference>
<protein>
    <submittedName>
        <fullName evidence="14">Serine protease</fullName>
    </submittedName>
</protein>
<evidence type="ECO:0000256" key="10">
    <source>
        <dbReference type="RuleBase" id="RU003355"/>
    </source>
</evidence>
<feature type="chain" id="PRO_5038421192" evidence="12">
    <location>
        <begin position="36"/>
        <end position="659"/>
    </location>
</feature>
<evidence type="ECO:0000256" key="4">
    <source>
        <dbReference type="ARBA" id="ARBA00022670"/>
    </source>
</evidence>
<keyword evidence="15" id="KW-1185">Reference proteome</keyword>
<dbReference type="GO" id="GO:0004252">
    <property type="term" value="F:serine-type endopeptidase activity"/>
    <property type="evidence" value="ECO:0007669"/>
    <property type="project" value="UniProtKB-UniRule"/>
</dbReference>
<dbReference type="Gene3D" id="2.60.120.260">
    <property type="entry name" value="Galactose-binding domain-like"/>
    <property type="match status" value="1"/>
</dbReference>
<dbReference type="GO" id="GO:0006508">
    <property type="term" value="P:proteolysis"/>
    <property type="evidence" value="ECO:0007669"/>
    <property type="project" value="UniProtKB-KW"/>
</dbReference>
<dbReference type="STRING" id="574650.SAMN04487966_106145"/>
<evidence type="ECO:0000256" key="7">
    <source>
        <dbReference type="ARBA" id="ARBA00022825"/>
    </source>
</evidence>
<dbReference type="InterPro" id="IPR036852">
    <property type="entry name" value="Peptidase_S8/S53_dom_sf"/>
</dbReference>
<sequence>MTPSDHSHRPRRSGLSLRRGAVLAAAASLCLGPLAALPTAAAPADQDAASSQGVTLDRGQQVAPAASPDQGAQDQFIVTYKQGAASAGKSDRAKAWGKAAKEAGVSVQELRATATGSYVVKANKKLSAAESEAFMADLRASGTVDTVEPDTLQTIALTPNDARYSELWGMHGTNGMRVPGAWNISTGSGSVVAVLDTGIVSHPDLNSNVVAGYDFVSDAAAARDGNGRDSNPQDEGDWFVAGECGQSRGSNSSWHGTHVAGTIGAVANTTGVVGVAPNTKIQPVRVLAKCGGRLSDIADAIVWASGGSVPGTPVNSTPADVINMSLGGGGTCSSTYQNAINTAVNRGTTVVVAAGNEGQDASRVSPASCNNVVTVAASNKSGGLSYYSNYGTKIDVTAPGGDTRTAGGGILSTIDTGTTTPRGGGYAEYQGTSMATPHVAGLAALMTSAKSSLTPAQVESALKAGTRAMPGGCTAGCGTGLVDATKVMNALGGGTTPTPDPEDPTEPAPTGQLLKNNGFESGATGWTTSHADAIESTTNARSGSWHATLNGLGRSNTYTVDQRVTIPADSTVTLGYHLHVGTDEGTSYAYDKLSVQVVDGSYAYTVKTHSNREKSTSYSAHSVDVSRFAGKTVTVRFRGVEDSSLPTIFRIDDTSLTVR</sequence>
<evidence type="ECO:0000256" key="9">
    <source>
        <dbReference type="PROSITE-ProRule" id="PRU01240"/>
    </source>
</evidence>
<feature type="signal peptide" evidence="12">
    <location>
        <begin position="1"/>
        <end position="35"/>
    </location>
</feature>
<accession>A0A1I7MMY2</accession>
<dbReference type="PANTHER" id="PTHR43806:SF11">
    <property type="entry name" value="CEREVISIN-RELATED"/>
    <property type="match status" value="1"/>
</dbReference>
<dbReference type="EMBL" id="FPCG01000006">
    <property type="protein sequence ID" value="SFV23284.1"/>
    <property type="molecule type" value="Genomic_DNA"/>
</dbReference>
<evidence type="ECO:0000256" key="8">
    <source>
        <dbReference type="ARBA" id="ARBA00023145"/>
    </source>
</evidence>
<dbReference type="InterPro" id="IPR050131">
    <property type="entry name" value="Peptidase_S8_subtilisin-like"/>
</dbReference>
<dbReference type="PROSITE" id="PS00136">
    <property type="entry name" value="SUBTILASE_ASP"/>
    <property type="match status" value="1"/>
</dbReference>
<dbReference type="Gene3D" id="3.40.50.200">
    <property type="entry name" value="Peptidase S8/S53 domain"/>
    <property type="match status" value="1"/>
</dbReference>
<feature type="active site" description="Charge relay system" evidence="9">
    <location>
        <position position="196"/>
    </location>
</feature>
<name>A0A1I7MMY2_9MICC</name>
<evidence type="ECO:0000256" key="6">
    <source>
        <dbReference type="ARBA" id="ARBA00022801"/>
    </source>
</evidence>
<dbReference type="GO" id="GO:0005576">
    <property type="term" value="C:extracellular region"/>
    <property type="evidence" value="ECO:0007669"/>
    <property type="project" value="UniProtKB-SubCell"/>
</dbReference>
<dbReference type="InterPro" id="IPR022398">
    <property type="entry name" value="Peptidase_S8_His-AS"/>
</dbReference>
<proteinExistence type="inferred from homology"/>
<comment type="similarity">
    <text evidence="2 9 10">Belongs to the peptidase S8 family.</text>
</comment>
<evidence type="ECO:0000259" key="13">
    <source>
        <dbReference type="Pfam" id="PF00082"/>
    </source>
</evidence>
<dbReference type="InterPro" id="IPR015500">
    <property type="entry name" value="Peptidase_S8_subtilisin-rel"/>
</dbReference>
<evidence type="ECO:0000313" key="14">
    <source>
        <dbReference type="EMBL" id="SFV23284.1"/>
    </source>
</evidence>
<feature type="region of interest" description="Disordered" evidence="11">
    <location>
        <begin position="491"/>
        <end position="512"/>
    </location>
</feature>
<gene>
    <name evidence="14" type="ORF">SAMN04487966_106145</name>
</gene>
<dbReference type="FunFam" id="3.40.50.200:FF:000022">
    <property type="entry name" value="Extracellular protease"/>
    <property type="match status" value="1"/>
</dbReference>
<keyword evidence="8" id="KW-0865">Zymogen</keyword>
<evidence type="ECO:0000313" key="15">
    <source>
        <dbReference type="Proteomes" id="UP000198881"/>
    </source>
</evidence>
<dbReference type="PRINTS" id="PR00723">
    <property type="entry name" value="SUBTILISIN"/>
</dbReference>
<feature type="active site" description="Charge relay system" evidence="9">
    <location>
        <position position="433"/>
    </location>
</feature>
<dbReference type="Proteomes" id="UP000198881">
    <property type="component" value="Unassembled WGS sequence"/>
</dbReference>
<evidence type="ECO:0000256" key="11">
    <source>
        <dbReference type="SAM" id="MobiDB-lite"/>
    </source>
</evidence>
<dbReference type="SUPFAM" id="SSF52743">
    <property type="entry name" value="Subtilisin-like"/>
    <property type="match status" value="1"/>
</dbReference>
<dbReference type="InterPro" id="IPR034176">
    <property type="entry name" value="Peptidases_S8_13"/>
</dbReference>
<reference evidence="14 15" key="1">
    <citation type="submission" date="2016-10" db="EMBL/GenBank/DDBJ databases">
        <authorList>
            <person name="de Groot N.N."/>
        </authorList>
    </citation>
    <scope>NUCLEOTIDE SEQUENCE [LARGE SCALE GENOMIC DNA]</scope>
    <source>
        <strain evidence="14 15">CGMCC 1.7054</strain>
    </source>
</reference>
<dbReference type="InterPro" id="IPR023828">
    <property type="entry name" value="Peptidase_S8_Ser-AS"/>
</dbReference>